<organism evidence="2 3">
    <name type="scientific">Collinsella ihumii</name>
    <dbReference type="NCBI Taxonomy" id="1720204"/>
    <lineage>
        <taxon>Bacteria</taxon>
        <taxon>Bacillati</taxon>
        <taxon>Actinomycetota</taxon>
        <taxon>Coriobacteriia</taxon>
        <taxon>Coriobacteriales</taxon>
        <taxon>Coriobacteriaceae</taxon>
        <taxon>Collinsella</taxon>
    </lineage>
</organism>
<dbReference type="Proteomes" id="UP000746751">
    <property type="component" value="Unassembled WGS sequence"/>
</dbReference>
<reference evidence="2" key="1">
    <citation type="journal article" date="2021" name="PeerJ">
        <title>Extensive microbial diversity within the chicken gut microbiome revealed by metagenomics and culture.</title>
        <authorList>
            <person name="Gilroy R."/>
            <person name="Ravi A."/>
            <person name="Getino M."/>
            <person name="Pursley I."/>
            <person name="Horton D.L."/>
            <person name="Alikhan N.F."/>
            <person name="Baker D."/>
            <person name="Gharbi K."/>
            <person name="Hall N."/>
            <person name="Watson M."/>
            <person name="Adriaenssens E.M."/>
            <person name="Foster-Nyarko E."/>
            <person name="Jarju S."/>
            <person name="Secka A."/>
            <person name="Antonio M."/>
            <person name="Oren A."/>
            <person name="Chaudhuri R.R."/>
            <person name="La Ragione R."/>
            <person name="Hildebrand F."/>
            <person name="Pallen M.J."/>
        </authorList>
    </citation>
    <scope>NUCLEOTIDE SEQUENCE</scope>
    <source>
        <strain evidence="2">ChiGjej2B2-7701</strain>
    </source>
</reference>
<gene>
    <name evidence="2" type="ORF">K8U80_09695</name>
</gene>
<reference evidence="2" key="2">
    <citation type="submission" date="2021-09" db="EMBL/GenBank/DDBJ databases">
        <authorList>
            <person name="Gilroy R."/>
        </authorList>
    </citation>
    <scope>NUCLEOTIDE SEQUENCE</scope>
    <source>
        <strain evidence="2">ChiGjej2B2-7701</strain>
    </source>
</reference>
<comment type="caution">
    <text evidence="2">The sequence shown here is derived from an EMBL/GenBank/DDBJ whole genome shotgun (WGS) entry which is preliminary data.</text>
</comment>
<proteinExistence type="predicted"/>
<evidence type="ECO:0000313" key="2">
    <source>
        <dbReference type="EMBL" id="HJG31646.1"/>
    </source>
</evidence>
<feature type="compositionally biased region" description="Low complexity" evidence="1">
    <location>
        <begin position="15"/>
        <end position="26"/>
    </location>
</feature>
<sequence length="60" mass="6489">MKSAASHAPYVQRPSTSAGTSTTANTRCAQKDSREPEAMTAYLWSMLLRAPGSLEQMENA</sequence>
<evidence type="ECO:0000256" key="1">
    <source>
        <dbReference type="SAM" id="MobiDB-lite"/>
    </source>
</evidence>
<accession>A0A921LR45</accession>
<feature type="region of interest" description="Disordered" evidence="1">
    <location>
        <begin position="1"/>
        <end position="35"/>
    </location>
</feature>
<dbReference type="EMBL" id="DYVF01000058">
    <property type="protein sequence ID" value="HJG31646.1"/>
    <property type="molecule type" value="Genomic_DNA"/>
</dbReference>
<evidence type="ECO:0000313" key="3">
    <source>
        <dbReference type="Proteomes" id="UP000746751"/>
    </source>
</evidence>
<dbReference type="AlphaFoldDB" id="A0A921LR45"/>
<name>A0A921LR45_9ACTN</name>
<protein>
    <submittedName>
        <fullName evidence="2">Uncharacterized protein</fullName>
    </submittedName>
</protein>